<comment type="caution">
    <text evidence="11">The sequence shown here is derived from an EMBL/GenBank/DDBJ whole genome shotgun (WGS) entry which is preliminary data.</text>
</comment>
<evidence type="ECO:0000256" key="1">
    <source>
        <dbReference type="ARBA" id="ARBA00004609"/>
    </source>
</evidence>
<evidence type="ECO:0000256" key="8">
    <source>
        <dbReference type="ARBA" id="ARBA00023288"/>
    </source>
</evidence>
<evidence type="ECO:0000313" key="12">
    <source>
        <dbReference type="Proteomes" id="UP001630127"/>
    </source>
</evidence>
<dbReference type="EMBL" id="JBJUIK010000012">
    <property type="protein sequence ID" value="KAL3508528.1"/>
    <property type="molecule type" value="Genomic_DNA"/>
</dbReference>
<comment type="subcellular location">
    <subcellularLocation>
        <location evidence="1">Cell membrane</location>
        <topology evidence="1">Lipid-anchor</topology>
        <topology evidence="1">GPI-anchor</topology>
    </subcellularLocation>
</comment>
<dbReference type="Pfam" id="PF25079">
    <property type="entry name" value="COB_C"/>
    <property type="match status" value="1"/>
</dbReference>
<keyword evidence="8" id="KW-0449">Lipoprotein</keyword>
<evidence type="ECO:0000256" key="3">
    <source>
        <dbReference type="ARBA" id="ARBA00022475"/>
    </source>
</evidence>
<reference evidence="11 12" key="1">
    <citation type="submission" date="2024-11" db="EMBL/GenBank/DDBJ databases">
        <title>A near-complete genome assembly of Cinchona calisaya.</title>
        <authorList>
            <person name="Lian D.C."/>
            <person name="Zhao X.W."/>
            <person name="Wei L."/>
        </authorList>
    </citation>
    <scope>NUCLEOTIDE SEQUENCE [LARGE SCALE GENOMIC DNA]</scope>
    <source>
        <tissue evidence="11">Nenye</tissue>
    </source>
</reference>
<dbReference type="PANTHER" id="PTHR31052">
    <property type="entry name" value="COBRA-LIKE PROTEIN 7"/>
    <property type="match status" value="1"/>
</dbReference>
<feature type="signal peptide" evidence="9">
    <location>
        <begin position="1"/>
        <end position="25"/>
    </location>
</feature>
<evidence type="ECO:0000256" key="9">
    <source>
        <dbReference type="SAM" id="SignalP"/>
    </source>
</evidence>
<accession>A0ABD2YMB9</accession>
<evidence type="ECO:0000256" key="5">
    <source>
        <dbReference type="ARBA" id="ARBA00022729"/>
    </source>
</evidence>
<gene>
    <name evidence="11" type="ORF">ACH5RR_027929</name>
</gene>
<dbReference type="InterPro" id="IPR006918">
    <property type="entry name" value="COBRA_pln"/>
</dbReference>
<dbReference type="GO" id="GO:0005886">
    <property type="term" value="C:plasma membrane"/>
    <property type="evidence" value="ECO:0007669"/>
    <property type="project" value="UniProtKB-SubCell"/>
</dbReference>
<dbReference type="Proteomes" id="UP001630127">
    <property type="component" value="Unassembled WGS sequence"/>
</dbReference>
<feature type="chain" id="PRO_5044746214" description="COBRA C-terminal domain-containing protein" evidence="9">
    <location>
        <begin position="26"/>
        <end position="674"/>
    </location>
</feature>
<evidence type="ECO:0000256" key="4">
    <source>
        <dbReference type="ARBA" id="ARBA00022622"/>
    </source>
</evidence>
<name>A0ABD2YMB9_9GENT</name>
<keyword evidence="3" id="KW-1003">Cell membrane</keyword>
<protein>
    <recommendedName>
        <fullName evidence="10">COBRA C-terminal domain-containing protein</fullName>
    </recommendedName>
</protein>
<keyword evidence="7" id="KW-0325">Glycoprotein</keyword>
<keyword evidence="5 9" id="KW-0732">Signal</keyword>
<keyword evidence="6" id="KW-0472">Membrane</keyword>
<evidence type="ECO:0000256" key="2">
    <source>
        <dbReference type="ARBA" id="ARBA00005507"/>
    </source>
</evidence>
<dbReference type="AlphaFoldDB" id="A0ABD2YMB9"/>
<dbReference type="Pfam" id="PF04833">
    <property type="entry name" value="COBRA"/>
    <property type="match status" value="1"/>
</dbReference>
<sequence>MRIAWKVVVVSYIVLILFNRRLVTCKADDYGGEGDDAAAPPPPPELENCNGVFISYDFQGREKIYPHVKNASAQAYSFTAMLSVINAGAVEVKGWQVHVGLQYNELLVSADGAIVVGGSGLPVSVGKNGTVFAGYPMTDLKTAIETAGDYTQIQVQVNIKGTMFGLKTGTPMPKNLKLLNDGYKCPAAKRQGAQMSVCCMRDPKFKGKSIKTKFLPCQYGDLALVYDVLQASQDKYLAQVTIDNINPLGRLDHWNLTWEWMRNEFIYSMRGAYTHQKDPYDCIYGPQGQFYQDFDFSTVMSCNKKPIISDLPAEMSDDDKVGKLPYCCRNGTILPTVMNETKARTIFQLQVFKLPPDNQNRTALSPPQNWHITGVLNPSYKCGPPIRVDPTEFPDPGGLDSTTAAIASWQVTCNITRPKAKESKCCVSYSAYYADSVVPCNTCACGCEQNAHCDANAQALSLPPEALLVPFVNRTAKAKAWAHIKGKKLPLKLPCPDNCGLGINWHIDSDYKNGWTARMTLFNWGENIFEDWYAAIQLKKAFPGFEKVYSFNGTTLPQGPQLNNIIFMQGIPGLNYLMGEVNGTHPDTDPRIPGKQQSVISFSKKHTPHINIAAGDGFPTKVFFNGEECALPTKLPERSNADMKPEGHSLSNVTDEEVEVITSWVENLKLLLND</sequence>
<evidence type="ECO:0000259" key="10">
    <source>
        <dbReference type="Pfam" id="PF25079"/>
    </source>
</evidence>
<dbReference type="InterPro" id="IPR056900">
    <property type="entry name" value="COB_C"/>
</dbReference>
<keyword evidence="4" id="KW-0336">GPI-anchor</keyword>
<dbReference type="PANTHER" id="PTHR31052:SF2">
    <property type="entry name" value="COBRA-LIKE PROTEIN 10"/>
    <property type="match status" value="1"/>
</dbReference>
<organism evidence="11 12">
    <name type="scientific">Cinchona calisaya</name>
    <dbReference type="NCBI Taxonomy" id="153742"/>
    <lineage>
        <taxon>Eukaryota</taxon>
        <taxon>Viridiplantae</taxon>
        <taxon>Streptophyta</taxon>
        <taxon>Embryophyta</taxon>
        <taxon>Tracheophyta</taxon>
        <taxon>Spermatophyta</taxon>
        <taxon>Magnoliopsida</taxon>
        <taxon>eudicotyledons</taxon>
        <taxon>Gunneridae</taxon>
        <taxon>Pentapetalae</taxon>
        <taxon>asterids</taxon>
        <taxon>lamiids</taxon>
        <taxon>Gentianales</taxon>
        <taxon>Rubiaceae</taxon>
        <taxon>Cinchonoideae</taxon>
        <taxon>Cinchoneae</taxon>
        <taxon>Cinchona</taxon>
    </lineage>
</organism>
<feature type="domain" description="COBRA C-terminal" evidence="10">
    <location>
        <begin position="424"/>
        <end position="636"/>
    </location>
</feature>
<evidence type="ECO:0000256" key="6">
    <source>
        <dbReference type="ARBA" id="ARBA00023136"/>
    </source>
</evidence>
<evidence type="ECO:0000256" key="7">
    <source>
        <dbReference type="ARBA" id="ARBA00023180"/>
    </source>
</evidence>
<proteinExistence type="inferred from homology"/>
<keyword evidence="12" id="KW-1185">Reference proteome</keyword>
<dbReference type="GO" id="GO:0098552">
    <property type="term" value="C:side of membrane"/>
    <property type="evidence" value="ECO:0007669"/>
    <property type="project" value="UniProtKB-KW"/>
</dbReference>
<evidence type="ECO:0000313" key="11">
    <source>
        <dbReference type="EMBL" id="KAL3508528.1"/>
    </source>
</evidence>
<comment type="similarity">
    <text evidence="2">Belongs to the COBRA family.</text>
</comment>